<accession>K1Q6A4</accession>
<proteinExistence type="predicted"/>
<dbReference type="HOGENOM" id="CLU_2814901_0_0_1"/>
<evidence type="ECO:0000313" key="1">
    <source>
        <dbReference type="EMBL" id="EKC29448.1"/>
    </source>
</evidence>
<dbReference type="AlphaFoldDB" id="K1Q6A4"/>
<dbReference type="InParanoid" id="K1Q6A4"/>
<reference evidence="1" key="1">
    <citation type="journal article" date="2012" name="Nature">
        <title>The oyster genome reveals stress adaptation and complexity of shell formation.</title>
        <authorList>
            <person name="Zhang G."/>
            <person name="Fang X."/>
            <person name="Guo X."/>
            <person name="Li L."/>
            <person name="Luo R."/>
            <person name="Xu F."/>
            <person name="Yang P."/>
            <person name="Zhang L."/>
            <person name="Wang X."/>
            <person name="Qi H."/>
            <person name="Xiong Z."/>
            <person name="Que H."/>
            <person name="Xie Y."/>
            <person name="Holland P.W."/>
            <person name="Paps J."/>
            <person name="Zhu Y."/>
            <person name="Wu F."/>
            <person name="Chen Y."/>
            <person name="Wang J."/>
            <person name="Peng C."/>
            <person name="Meng J."/>
            <person name="Yang L."/>
            <person name="Liu J."/>
            <person name="Wen B."/>
            <person name="Zhang N."/>
            <person name="Huang Z."/>
            <person name="Zhu Q."/>
            <person name="Feng Y."/>
            <person name="Mount A."/>
            <person name="Hedgecock D."/>
            <person name="Xu Z."/>
            <person name="Liu Y."/>
            <person name="Domazet-Loso T."/>
            <person name="Du Y."/>
            <person name="Sun X."/>
            <person name="Zhang S."/>
            <person name="Liu B."/>
            <person name="Cheng P."/>
            <person name="Jiang X."/>
            <person name="Li J."/>
            <person name="Fan D."/>
            <person name="Wang W."/>
            <person name="Fu W."/>
            <person name="Wang T."/>
            <person name="Wang B."/>
            <person name="Zhang J."/>
            <person name="Peng Z."/>
            <person name="Li Y."/>
            <person name="Li N."/>
            <person name="Wang J."/>
            <person name="Chen M."/>
            <person name="He Y."/>
            <person name="Tan F."/>
            <person name="Song X."/>
            <person name="Zheng Q."/>
            <person name="Huang R."/>
            <person name="Yang H."/>
            <person name="Du X."/>
            <person name="Chen L."/>
            <person name="Yang M."/>
            <person name="Gaffney P.M."/>
            <person name="Wang S."/>
            <person name="Luo L."/>
            <person name="She Z."/>
            <person name="Ming Y."/>
            <person name="Huang W."/>
            <person name="Zhang S."/>
            <person name="Huang B."/>
            <person name="Zhang Y."/>
            <person name="Qu T."/>
            <person name="Ni P."/>
            <person name="Miao G."/>
            <person name="Wang J."/>
            <person name="Wang Q."/>
            <person name="Steinberg C.E."/>
            <person name="Wang H."/>
            <person name="Li N."/>
            <person name="Qian L."/>
            <person name="Zhang G."/>
            <person name="Li Y."/>
            <person name="Yang H."/>
            <person name="Liu X."/>
            <person name="Wang J."/>
            <person name="Yin Y."/>
            <person name="Wang J."/>
        </authorList>
    </citation>
    <scope>NUCLEOTIDE SEQUENCE [LARGE SCALE GENOMIC DNA]</scope>
    <source>
        <strain evidence="1">05x7-T-G4-1.051#20</strain>
    </source>
</reference>
<sequence length="67" mass="7913">MLVLPNTGHSTNATMNYPTYDYSAAIYPVQTYWHHHQRPYPLIQEEPEYQGQITLRDLERVLPHCRG</sequence>
<name>K1Q6A4_MAGGI</name>
<dbReference type="EMBL" id="JH818671">
    <property type="protein sequence ID" value="EKC29448.1"/>
    <property type="molecule type" value="Genomic_DNA"/>
</dbReference>
<protein>
    <submittedName>
        <fullName evidence="1">Uncharacterized protein</fullName>
    </submittedName>
</protein>
<organism evidence="1">
    <name type="scientific">Magallana gigas</name>
    <name type="common">Pacific oyster</name>
    <name type="synonym">Crassostrea gigas</name>
    <dbReference type="NCBI Taxonomy" id="29159"/>
    <lineage>
        <taxon>Eukaryota</taxon>
        <taxon>Metazoa</taxon>
        <taxon>Spiralia</taxon>
        <taxon>Lophotrochozoa</taxon>
        <taxon>Mollusca</taxon>
        <taxon>Bivalvia</taxon>
        <taxon>Autobranchia</taxon>
        <taxon>Pteriomorphia</taxon>
        <taxon>Ostreida</taxon>
        <taxon>Ostreoidea</taxon>
        <taxon>Ostreidae</taxon>
        <taxon>Magallana</taxon>
    </lineage>
</organism>
<gene>
    <name evidence="1" type="ORF">CGI_10025455</name>
</gene>